<evidence type="ECO:0000313" key="2">
    <source>
        <dbReference type="EMBL" id="MFD1735610.1"/>
    </source>
</evidence>
<keyword evidence="3" id="KW-1185">Reference proteome</keyword>
<dbReference type="RefSeq" id="WP_377926710.1">
    <property type="nucleotide sequence ID" value="NZ_JBHUEM010000003.1"/>
</dbReference>
<keyword evidence="1" id="KW-1133">Transmembrane helix</keyword>
<reference evidence="3" key="1">
    <citation type="journal article" date="2019" name="Int. J. Syst. Evol. Microbiol.">
        <title>The Global Catalogue of Microorganisms (GCM) 10K type strain sequencing project: providing services to taxonomists for standard genome sequencing and annotation.</title>
        <authorList>
            <consortium name="The Broad Institute Genomics Platform"/>
            <consortium name="The Broad Institute Genome Sequencing Center for Infectious Disease"/>
            <person name="Wu L."/>
            <person name="Ma J."/>
        </authorList>
    </citation>
    <scope>NUCLEOTIDE SEQUENCE [LARGE SCALE GENOMIC DNA]</scope>
    <source>
        <strain evidence="3">CCUG 49339</strain>
    </source>
</reference>
<accession>A0ABW4LNH7</accession>
<protein>
    <recommendedName>
        <fullName evidence="4">Spore coat protein</fullName>
    </recommendedName>
</protein>
<organism evidence="2 3">
    <name type="scientific">Bacillus salitolerans</name>
    <dbReference type="NCBI Taxonomy" id="1437434"/>
    <lineage>
        <taxon>Bacteria</taxon>
        <taxon>Bacillati</taxon>
        <taxon>Bacillota</taxon>
        <taxon>Bacilli</taxon>
        <taxon>Bacillales</taxon>
        <taxon>Bacillaceae</taxon>
        <taxon>Bacillus</taxon>
    </lineage>
</organism>
<feature type="transmembrane region" description="Helical" evidence="1">
    <location>
        <begin position="12"/>
        <end position="33"/>
    </location>
</feature>
<dbReference type="EMBL" id="JBHUEM010000003">
    <property type="protein sequence ID" value="MFD1735610.1"/>
    <property type="molecule type" value="Genomic_DNA"/>
</dbReference>
<keyword evidence="1" id="KW-0472">Membrane</keyword>
<proteinExistence type="predicted"/>
<evidence type="ECO:0000256" key="1">
    <source>
        <dbReference type="SAM" id="Phobius"/>
    </source>
</evidence>
<sequence>MISYIYPQHHDQLYLALPFLAGLAVSPLLYGGFGPRPFYGPYYRPGPYYPYPYYGYPYVRHLQYRK</sequence>
<name>A0ABW4LNH7_9BACI</name>
<comment type="caution">
    <text evidence="2">The sequence shown here is derived from an EMBL/GenBank/DDBJ whole genome shotgun (WGS) entry which is preliminary data.</text>
</comment>
<keyword evidence="1" id="KW-0812">Transmembrane</keyword>
<evidence type="ECO:0008006" key="4">
    <source>
        <dbReference type="Google" id="ProtNLM"/>
    </source>
</evidence>
<evidence type="ECO:0000313" key="3">
    <source>
        <dbReference type="Proteomes" id="UP001597214"/>
    </source>
</evidence>
<gene>
    <name evidence="2" type="ORF">ACFSCX_03445</name>
</gene>
<dbReference type="Proteomes" id="UP001597214">
    <property type="component" value="Unassembled WGS sequence"/>
</dbReference>